<feature type="transmembrane region" description="Helical" evidence="8">
    <location>
        <begin position="458"/>
        <end position="484"/>
    </location>
</feature>
<reference evidence="10" key="1">
    <citation type="submission" date="2022-07" db="EMBL/GenBank/DDBJ databases">
        <title>Genome analysis of Parmales, a sister group of diatoms, reveals the evolutionary specialization of diatoms from phago-mixotrophs to photoautotrophs.</title>
        <authorList>
            <person name="Ban H."/>
            <person name="Sato S."/>
            <person name="Yoshikawa S."/>
            <person name="Kazumasa Y."/>
            <person name="Nakamura Y."/>
            <person name="Ichinomiya M."/>
            <person name="Saitoh K."/>
            <person name="Sato N."/>
            <person name="Blanc-Mathieu R."/>
            <person name="Endo H."/>
            <person name="Kuwata A."/>
            <person name="Ogata H."/>
        </authorList>
    </citation>
    <scope>NUCLEOTIDE SEQUENCE</scope>
</reference>
<evidence type="ECO:0000256" key="5">
    <source>
        <dbReference type="ARBA" id="ARBA00023136"/>
    </source>
</evidence>
<dbReference type="GO" id="GO:0022857">
    <property type="term" value="F:transmembrane transporter activity"/>
    <property type="evidence" value="ECO:0007669"/>
    <property type="project" value="InterPro"/>
</dbReference>
<dbReference type="AlphaFoldDB" id="A0A9W6ZB98"/>
<evidence type="ECO:0000256" key="2">
    <source>
        <dbReference type="ARBA" id="ARBA00022448"/>
    </source>
</evidence>
<comment type="similarity">
    <text evidence="6">Belongs to the major facilitator superfamily. Spinster (TC 2.A.1.49) family.</text>
</comment>
<evidence type="ECO:0000313" key="10">
    <source>
        <dbReference type="EMBL" id="GMH49076.1"/>
    </source>
</evidence>
<feature type="compositionally biased region" description="Basic and acidic residues" evidence="7">
    <location>
        <begin position="14"/>
        <end position="23"/>
    </location>
</feature>
<feature type="transmembrane region" description="Helical" evidence="8">
    <location>
        <begin position="78"/>
        <end position="98"/>
    </location>
</feature>
<keyword evidence="5 8" id="KW-0472">Membrane</keyword>
<sequence length="692" mass="75888">MGKSEGPRGGSKASKMELEDDKSPLTSQEGEPKLWVIKLLFCVLFLLEMLLNFDSGGTPAVLEFITVDFRLTPGQQGLLGAFPYIGTLFMSPFAGQLLSRYNPKICVCVSLALNTFFCAMFAFSPVCTNPEGNCAGTYILLGCKLAIGISQACILIYLPVWVDEFAVPSLRTLWMSLLQAGVPLGVMLGYLFSGYLAENGKENPPYCHKEVPVEFDDCCGNGGECAGAKWSNIDTCCGVDEVTCSGVDWDLSSCCKPFNCPGGCWYCKWKYAIFLQVCLLIPLCIACIFVPKRYFITNKIVEPQAPKEEEEAKDAKTPTSDPRERADSLWVYIEGGKNAANISIWKQVRILWRSRVFVWTSLGLSALYFVVAGIQFWITQYIVEVLQVPYRDALGAFTLVSATGPVFGVIFGGWLVDYLGGYKGPEGVARTTKIILTLGILALIVALPAAFVKEIGLLMPLIWLLLFFGGAIVPAAVGICLSAVPRSIRPFSSSVSMVVYNILGHSAGTLFPGVVMDIKAKASGCVIVKSEPSQELEECAKEILTVGMQIVLLWAFAALFTFGKAGWRAHWAWESKQSDAEKGIIAQAAGDAGSNEVSPLPPRANWNKLSKEEIERLQRADPNRMYHIEDEDVEAEMRRQSKFGPPTLFNAAHTDFGEVFPKLKKAQENFESKLNNAVDKARRIDRAGTVGR</sequence>
<evidence type="ECO:0000256" key="8">
    <source>
        <dbReference type="SAM" id="Phobius"/>
    </source>
</evidence>
<dbReference type="InterPro" id="IPR020846">
    <property type="entry name" value="MFS_dom"/>
</dbReference>
<feature type="transmembrane region" description="Helical" evidence="8">
    <location>
        <begin position="138"/>
        <end position="160"/>
    </location>
</feature>
<comment type="subcellular location">
    <subcellularLocation>
        <location evidence="1">Membrane</location>
        <topology evidence="1">Multi-pass membrane protein</topology>
    </subcellularLocation>
</comment>
<evidence type="ECO:0000313" key="11">
    <source>
        <dbReference type="Proteomes" id="UP001165082"/>
    </source>
</evidence>
<feature type="region of interest" description="Disordered" evidence="7">
    <location>
        <begin position="1"/>
        <end position="27"/>
    </location>
</feature>
<dbReference type="SUPFAM" id="SSF103473">
    <property type="entry name" value="MFS general substrate transporter"/>
    <property type="match status" value="1"/>
</dbReference>
<feature type="transmembrane region" description="Helical" evidence="8">
    <location>
        <begin position="271"/>
        <end position="290"/>
    </location>
</feature>
<dbReference type="PROSITE" id="PS50850">
    <property type="entry name" value="MFS"/>
    <property type="match status" value="1"/>
</dbReference>
<evidence type="ECO:0000256" key="4">
    <source>
        <dbReference type="ARBA" id="ARBA00022989"/>
    </source>
</evidence>
<dbReference type="InterPro" id="IPR036259">
    <property type="entry name" value="MFS_trans_sf"/>
</dbReference>
<dbReference type="Proteomes" id="UP001165082">
    <property type="component" value="Unassembled WGS sequence"/>
</dbReference>
<feature type="transmembrane region" description="Helical" evidence="8">
    <location>
        <begin position="491"/>
        <end position="511"/>
    </location>
</feature>
<evidence type="ECO:0000256" key="1">
    <source>
        <dbReference type="ARBA" id="ARBA00004141"/>
    </source>
</evidence>
<proteinExistence type="inferred from homology"/>
<keyword evidence="3 8" id="KW-0812">Transmembrane</keyword>
<name>A0A9W6ZB98_9STRA</name>
<keyword evidence="2" id="KW-0813">Transport</keyword>
<evidence type="ECO:0000256" key="3">
    <source>
        <dbReference type="ARBA" id="ARBA00022692"/>
    </source>
</evidence>
<dbReference type="EMBL" id="BRXZ01000622">
    <property type="protein sequence ID" value="GMH49076.1"/>
    <property type="molecule type" value="Genomic_DNA"/>
</dbReference>
<dbReference type="InterPro" id="IPR044770">
    <property type="entry name" value="MFS_spinster-like"/>
</dbReference>
<dbReference type="Pfam" id="PF07690">
    <property type="entry name" value="MFS_1"/>
    <property type="match status" value="2"/>
</dbReference>
<organism evidence="10 11">
    <name type="scientific">Triparma retinervis</name>
    <dbReference type="NCBI Taxonomy" id="2557542"/>
    <lineage>
        <taxon>Eukaryota</taxon>
        <taxon>Sar</taxon>
        <taxon>Stramenopiles</taxon>
        <taxon>Ochrophyta</taxon>
        <taxon>Bolidophyceae</taxon>
        <taxon>Parmales</taxon>
        <taxon>Triparmaceae</taxon>
        <taxon>Triparma</taxon>
    </lineage>
</organism>
<feature type="domain" description="Major facilitator superfamily (MFS) profile" evidence="9">
    <location>
        <begin position="40"/>
        <end position="566"/>
    </location>
</feature>
<comment type="caution">
    <text evidence="10">The sequence shown here is derived from an EMBL/GenBank/DDBJ whole genome shotgun (WGS) entry which is preliminary data.</text>
</comment>
<feature type="transmembrane region" description="Helical" evidence="8">
    <location>
        <begin position="105"/>
        <end position="126"/>
    </location>
</feature>
<dbReference type="Gene3D" id="1.20.1250.20">
    <property type="entry name" value="MFS general substrate transporter like domains"/>
    <property type="match status" value="1"/>
</dbReference>
<feature type="transmembrane region" description="Helical" evidence="8">
    <location>
        <begin position="356"/>
        <end position="378"/>
    </location>
</feature>
<feature type="transmembrane region" description="Helical" evidence="8">
    <location>
        <begin position="434"/>
        <end position="452"/>
    </location>
</feature>
<keyword evidence="4 8" id="KW-1133">Transmembrane helix</keyword>
<gene>
    <name evidence="10" type="ORF">TrRE_jg9473</name>
</gene>
<protein>
    <recommendedName>
        <fullName evidence="9">Major facilitator superfamily (MFS) profile domain-containing protein</fullName>
    </recommendedName>
</protein>
<evidence type="ECO:0000259" key="9">
    <source>
        <dbReference type="PROSITE" id="PS50850"/>
    </source>
</evidence>
<feature type="transmembrane region" description="Helical" evidence="8">
    <location>
        <begin position="35"/>
        <end position="53"/>
    </location>
</feature>
<dbReference type="GO" id="GO:0016020">
    <property type="term" value="C:membrane"/>
    <property type="evidence" value="ECO:0007669"/>
    <property type="project" value="UniProtKB-SubCell"/>
</dbReference>
<evidence type="ECO:0000256" key="6">
    <source>
        <dbReference type="ARBA" id="ARBA00024338"/>
    </source>
</evidence>
<keyword evidence="11" id="KW-1185">Reference proteome</keyword>
<dbReference type="PANTHER" id="PTHR23505">
    <property type="entry name" value="SPINSTER"/>
    <property type="match status" value="1"/>
</dbReference>
<dbReference type="InterPro" id="IPR011701">
    <property type="entry name" value="MFS"/>
</dbReference>
<feature type="transmembrane region" description="Helical" evidence="8">
    <location>
        <begin position="172"/>
        <end position="192"/>
    </location>
</feature>
<evidence type="ECO:0000256" key="7">
    <source>
        <dbReference type="SAM" id="MobiDB-lite"/>
    </source>
</evidence>
<feature type="transmembrane region" description="Helical" evidence="8">
    <location>
        <begin position="398"/>
        <end position="422"/>
    </location>
</feature>
<dbReference type="PANTHER" id="PTHR23505:SF9">
    <property type="entry name" value="PROTEIN, PUTATIVE-RELATED"/>
    <property type="match status" value="1"/>
</dbReference>
<feature type="transmembrane region" description="Helical" evidence="8">
    <location>
        <begin position="543"/>
        <end position="562"/>
    </location>
</feature>
<accession>A0A9W6ZB98</accession>
<dbReference type="OrthoDB" id="6770063at2759"/>